<dbReference type="EMBL" id="OCMT01000001">
    <property type="protein sequence ID" value="SOD13364.1"/>
    <property type="molecule type" value="Genomic_DNA"/>
</dbReference>
<dbReference type="InterPro" id="IPR011040">
    <property type="entry name" value="Sialidase"/>
</dbReference>
<keyword evidence="1" id="KW-0732">Signal</keyword>
<proteinExistence type="predicted"/>
<dbReference type="CDD" id="cd15482">
    <property type="entry name" value="Sialidase_non-viral"/>
    <property type="match status" value="1"/>
</dbReference>
<gene>
    <name evidence="3" type="ORF">SAMN06297358_1191</name>
</gene>
<dbReference type="PANTHER" id="PTHR38792:SF3">
    <property type="entry name" value="BNR_ASP-BOX REPEAT DOMAIN PROTEIN (AFU_ORTHOLOGUE AFUA_7G06430)-RELATED"/>
    <property type="match status" value="1"/>
</dbReference>
<dbReference type="RefSeq" id="WP_097129728.1">
    <property type="nucleotide sequence ID" value="NZ_OCMT01000001.1"/>
</dbReference>
<evidence type="ECO:0000259" key="2">
    <source>
        <dbReference type="PROSITE" id="PS50022"/>
    </source>
</evidence>
<dbReference type="OrthoDB" id="3308423at2"/>
<dbReference type="InterPro" id="IPR000421">
    <property type="entry name" value="FA58C"/>
</dbReference>
<evidence type="ECO:0000256" key="1">
    <source>
        <dbReference type="SAM" id="SignalP"/>
    </source>
</evidence>
<feature type="signal peptide" evidence="1">
    <location>
        <begin position="1"/>
        <end position="21"/>
    </location>
</feature>
<keyword evidence="4" id="KW-1185">Reference proteome</keyword>
<feature type="domain" description="F5/8 type C" evidence="2">
    <location>
        <begin position="385"/>
        <end position="538"/>
    </location>
</feature>
<organism evidence="3 4">
    <name type="scientific">Pedobacter xixiisoli</name>
    <dbReference type="NCBI Taxonomy" id="1476464"/>
    <lineage>
        <taxon>Bacteria</taxon>
        <taxon>Pseudomonadati</taxon>
        <taxon>Bacteroidota</taxon>
        <taxon>Sphingobacteriia</taxon>
        <taxon>Sphingobacteriales</taxon>
        <taxon>Sphingobacteriaceae</taxon>
        <taxon>Pedobacter</taxon>
    </lineage>
</organism>
<dbReference type="PROSITE" id="PS50022">
    <property type="entry name" value="FA58C_3"/>
    <property type="match status" value="1"/>
</dbReference>
<name>A0A285ZUN5_9SPHI</name>
<sequence>MNKKYLIIGALSCVAFFSACKKNNNNGAEIEEIHPDDLPPIDNSIPSVNILWNHASAKKVSHTTFFSDYGRIHRAADGNLVMAYGFGPDVNNTRISIAVKRSTDNGVTWSEPNVVMNGVNQANYTGFANPEMLVMKNGWLMLAFEGKGKPDDNNKNNMQFIISKDNGLTWGQPQIVAKGRAWEPGMIQLPDGEIEMFWSSEAKWWPSSDVQQEILMARSKDNGATWATPETVAYTYGMRDGMPTPVILKDNKGMIFTIESIRDGKSPYVLWSSMAARWKYKTLGTSTNGRRWLSTVDNIFGAGPHLLQLETGETLISFHSKDGRNVSNFHKEIMLVYRGNGLAKNAVRISDPWLDLPLDQGAYYSQMFMKDQKNIIMATTRSFANGSSEVWTKEGRIVHNLPKAKWTVKEFSSEEPSNNRLADRLLDNDPTTFWITRYSVNATNYPNHFVTIDMGEKLELDGFSVAQKPGDRKIATMEILTSDDNITFTSRGTFTLKTKDREEHLLPLPAKISARYFKLVPKTGADAQRQPGLAEVGAFTFD</sequence>
<dbReference type="PROSITE" id="PS51257">
    <property type="entry name" value="PROKAR_LIPOPROTEIN"/>
    <property type="match status" value="1"/>
</dbReference>
<dbReference type="InterPro" id="IPR008979">
    <property type="entry name" value="Galactose-bd-like_sf"/>
</dbReference>
<feature type="chain" id="PRO_5013058119" evidence="1">
    <location>
        <begin position="22"/>
        <end position="542"/>
    </location>
</feature>
<dbReference type="Gene3D" id="2.60.120.260">
    <property type="entry name" value="Galactose-binding domain-like"/>
    <property type="match status" value="1"/>
</dbReference>
<dbReference type="Pfam" id="PF13088">
    <property type="entry name" value="BNR_2"/>
    <property type="match status" value="1"/>
</dbReference>
<evidence type="ECO:0000313" key="3">
    <source>
        <dbReference type="EMBL" id="SOD13364.1"/>
    </source>
</evidence>
<accession>A0A285ZUN5</accession>
<dbReference type="SUPFAM" id="SSF50939">
    <property type="entry name" value="Sialidases"/>
    <property type="match status" value="1"/>
</dbReference>
<dbReference type="SUPFAM" id="SSF49785">
    <property type="entry name" value="Galactose-binding domain-like"/>
    <property type="match status" value="1"/>
</dbReference>
<dbReference type="Gene3D" id="2.120.10.10">
    <property type="match status" value="2"/>
</dbReference>
<dbReference type="AlphaFoldDB" id="A0A285ZUN5"/>
<dbReference type="Pfam" id="PF00754">
    <property type="entry name" value="F5_F8_type_C"/>
    <property type="match status" value="1"/>
</dbReference>
<protein>
    <submittedName>
        <fullName evidence="3">F5/8 type C domain-containing protein</fullName>
    </submittedName>
</protein>
<dbReference type="PANTHER" id="PTHR38792">
    <property type="entry name" value="BNR/ASP-BOX REPEAT DOMAIN PROTEIN (AFU_ORTHOLOGUE AFUA_7G06430)-RELATED"/>
    <property type="match status" value="1"/>
</dbReference>
<reference evidence="4" key="1">
    <citation type="submission" date="2017-09" db="EMBL/GenBank/DDBJ databases">
        <authorList>
            <person name="Varghese N."/>
            <person name="Submissions S."/>
        </authorList>
    </citation>
    <scope>NUCLEOTIDE SEQUENCE [LARGE SCALE GENOMIC DNA]</scope>
    <source>
        <strain evidence="4">CGMCC 1.12803</strain>
    </source>
</reference>
<dbReference type="InterPro" id="IPR036278">
    <property type="entry name" value="Sialidase_sf"/>
</dbReference>
<dbReference type="Proteomes" id="UP000219281">
    <property type="component" value="Unassembled WGS sequence"/>
</dbReference>
<evidence type="ECO:0000313" key="4">
    <source>
        <dbReference type="Proteomes" id="UP000219281"/>
    </source>
</evidence>